<dbReference type="Proteomes" id="UP001291999">
    <property type="component" value="Unassembled WGS sequence"/>
</dbReference>
<dbReference type="InterPro" id="IPR010982">
    <property type="entry name" value="Lambda_DNA-bd_dom_sf"/>
</dbReference>
<evidence type="ECO:0000259" key="4">
    <source>
        <dbReference type="PROSITE" id="PS50943"/>
    </source>
</evidence>
<evidence type="ECO:0000256" key="3">
    <source>
        <dbReference type="ARBA" id="ARBA00023163"/>
    </source>
</evidence>
<comment type="caution">
    <text evidence="5">The sequence shown here is derived from an EMBL/GenBank/DDBJ whole genome shotgun (WGS) entry which is preliminary data.</text>
</comment>
<dbReference type="SMART" id="SM00530">
    <property type="entry name" value="HTH_XRE"/>
    <property type="match status" value="1"/>
</dbReference>
<evidence type="ECO:0000313" key="6">
    <source>
        <dbReference type="Proteomes" id="UP001291999"/>
    </source>
</evidence>
<dbReference type="SUPFAM" id="SSF47413">
    <property type="entry name" value="lambda repressor-like DNA-binding domains"/>
    <property type="match status" value="1"/>
</dbReference>
<dbReference type="Gene3D" id="1.10.260.40">
    <property type="entry name" value="lambda repressor-like DNA-binding domains"/>
    <property type="match status" value="1"/>
</dbReference>
<dbReference type="PANTHER" id="PTHR46797:SF23">
    <property type="entry name" value="HTH-TYPE TRANSCRIPTIONAL REGULATOR SUTR"/>
    <property type="match status" value="1"/>
</dbReference>
<evidence type="ECO:0000256" key="1">
    <source>
        <dbReference type="ARBA" id="ARBA00023015"/>
    </source>
</evidence>
<keyword evidence="3" id="KW-0804">Transcription</keyword>
<proteinExistence type="predicted"/>
<dbReference type="InterPro" id="IPR001387">
    <property type="entry name" value="Cro/C1-type_HTH"/>
</dbReference>
<feature type="domain" description="HTH cro/C1-type" evidence="4">
    <location>
        <begin position="19"/>
        <end position="73"/>
    </location>
</feature>
<keyword evidence="2" id="KW-0238">DNA-binding</keyword>
<dbReference type="InterPro" id="IPR050807">
    <property type="entry name" value="TransReg_Diox_bact_type"/>
</dbReference>
<keyword evidence="6" id="KW-1185">Reference proteome</keyword>
<dbReference type="RefSeq" id="WP_322424439.1">
    <property type="nucleotide sequence ID" value="NZ_JAXQPW010000004.1"/>
</dbReference>
<dbReference type="PROSITE" id="PS50943">
    <property type="entry name" value="HTH_CROC1"/>
    <property type="match status" value="1"/>
</dbReference>
<name>A0ABU5KBK2_9ACTN</name>
<keyword evidence="1" id="KW-0805">Transcription regulation</keyword>
<evidence type="ECO:0000256" key="2">
    <source>
        <dbReference type="ARBA" id="ARBA00023125"/>
    </source>
</evidence>
<dbReference type="Pfam" id="PF01381">
    <property type="entry name" value="HTH_3"/>
    <property type="match status" value="1"/>
</dbReference>
<protein>
    <submittedName>
        <fullName evidence="5">Helix-turn-helix transcriptional regulator</fullName>
    </submittedName>
</protein>
<evidence type="ECO:0000313" key="5">
    <source>
        <dbReference type="EMBL" id="MDZ5662353.1"/>
    </source>
</evidence>
<organism evidence="5 6">
    <name type="scientific">Nocardioides renjunii</name>
    <dbReference type="NCBI Taxonomy" id="3095075"/>
    <lineage>
        <taxon>Bacteria</taxon>
        <taxon>Bacillati</taxon>
        <taxon>Actinomycetota</taxon>
        <taxon>Actinomycetes</taxon>
        <taxon>Propionibacteriales</taxon>
        <taxon>Nocardioidaceae</taxon>
        <taxon>Nocardioides</taxon>
    </lineage>
</organism>
<dbReference type="CDD" id="cd00093">
    <property type="entry name" value="HTH_XRE"/>
    <property type="match status" value="1"/>
</dbReference>
<accession>A0ABU5KBK2</accession>
<dbReference type="EMBL" id="JAXQPW010000004">
    <property type="protein sequence ID" value="MDZ5662353.1"/>
    <property type="molecule type" value="Genomic_DNA"/>
</dbReference>
<sequence>MPGPSQQLHERLLAFGESIRLLRRRVGLSQEELAHAAGLHRTYVGSIERGERNLSIGNAWALADALDASLADLLSPMPGDDR</sequence>
<gene>
    <name evidence="5" type="ORF">SFC79_11310</name>
</gene>
<dbReference type="PANTHER" id="PTHR46797">
    <property type="entry name" value="HTH-TYPE TRANSCRIPTIONAL REGULATOR"/>
    <property type="match status" value="1"/>
</dbReference>
<reference evidence="5 6" key="1">
    <citation type="submission" date="2023-11" db="EMBL/GenBank/DDBJ databases">
        <title>Novel species in genus Nocardioides.</title>
        <authorList>
            <person name="Zhou H."/>
        </authorList>
    </citation>
    <scope>NUCLEOTIDE SEQUENCE [LARGE SCALE GENOMIC DNA]</scope>
    <source>
        <strain evidence="5 6">S-58</strain>
    </source>
</reference>